<comment type="caution">
    <text evidence="2">The sequence shown here is derived from an EMBL/GenBank/DDBJ whole genome shotgun (WGS) entry which is preliminary data.</text>
</comment>
<dbReference type="Gramene" id="PHT81462">
    <property type="protein sequence ID" value="PHT81462"/>
    <property type="gene ID" value="T459_14477"/>
</dbReference>
<gene>
    <name evidence="2" type="ORF">T459_14477</name>
</gene>
<accession>A0A2G2ZHK0</accession>
<reference evidence="2 3" key="2">
    <citation type="journal article" date="2017" name="Genome Biol.">
        <title>New reference genome sequences of hot pepper reveal the massive evolution of plant disease-resistance genes by retroduplication.</title>
        <authorList>
            <person name="Kim S."/>
            <person name="Park J."/>
            <person name="Yeom S.I."/>
            <person name="Kim Y.M."/>
            <person name="Seo E."/>
            <person name="Kim K.T."/>
            <person name="Kim M.S."/>
            <person name="Lee J.M."/>
            <person name="Cheong K."/>
            <person name="Shin H.S."/>
            <person name="Kim S.B."/>
            <person name="Han K."/>
            <person name="Lee J."/>
            <person name="Park M."/>
            <person name="Lee H.A."/>
            <person name="Lee H.Y."/>
            <person name="Lee Y."/>
            <person name="Oh S."/>
            <person name="Lee J.H."/>
            <person name="Choi E."/>
            <person name="Choi E."/>
            <person name="Lee S.E."/>
            <person name="Jeon J."/>
            <person name="Kim H."/>
            <person name="Choi G."/>
            <person name="Song H."/>
            <person name="Lee J."/>
            <person name="Lee S.C."/>
            <person name="Kwon J.K."/>
            <person name="Lee H.Y."/>
            <person name="Koo N."/>
            <person name="Hong Y."/>
            <person name="Kim R.W."/>
            <person name="Kang W.H."/>
            <person name="Huh J.H."/>
            <person name="Kang B.C."/>
            <person name="Yang T.J."/>
            <person name="Lee Y.H."/>
            <person name="Bennetzen J.L."/>
            <person name="Choi D."/>
        </authorList>
    </citation>
    <scope>NUCLEOTIDE SEQUENCE [LARGE SCALE GENOMIC DNA]</scope>
    <source>
        <strain evidence="3">cv. CM334</strain>
    </source>
</reference>
<proteinExistence type="predicted"/>
<dbReference type="Proteomes" id="UP000222542">
    <property type="component" value="Unassembled WGS sequence"/>
</dbReference>
<dbReference type="AlphaFoldDB" id="A0A2G2ZHK0"/>
<protein>
    <submittedName>
        <fullName evidence="2">Uncharacterized protein</fullName>
    </submittedName>
</protein>
<feature type="compositionally biased region" description="Basic and acidic residues" evidence="1">
    <location>
        <begin position="51"/>
        <end position="67"/>
    </location>
</feature>
<name>A0A2G2ZHK0_CAPAN</name>
<reference evidence="2 3" key="1">
    <citation type="journal article" date="2014" name="Nat. Genet.">
        <title>Genome sequence of the hot pepper provides insights into the evolution of pungency in Capsicum species.</title>
        <authorList>
            <person name="Kim S."/>
            <person name="Park M."/>
            <person name="Yeom S.I."/>
            <person name="Kim Y.M."/>
            <person name="Lee J.M."/>
            <person name="Lee H.A."/>
            <person name="Seo E."/>
            <person name="Choi J."/>
            <person name="Cheong K."/>
            <person name="Kim K.T."/>
            <person name="Jung K."/>
            <person name="Lee G.W."/>
            <person name="Oh S.K."/>
            <person name="Bae C."/>
            <person name="Kim S.B."/>
            <person name="Lee H.Y."/>
            <person name="Kim S.Y."/>
            <person name="Kim M.S."/>
            <person name="Kang B.C."/>
            <person name="Jo Y.D."/>
            <person name="Yang H.B."/>
            <person name="Jeong H.J."/>
            <person name="Kang W.H."/>
            <person name="Kwon J.K."/>
            <person name="Shin C."/>
            <person name="Lim J.Y."/>
            <person name="Park J.H."/>
            <person name="Huh J.H."/>
            <person name="Kim J.S."/>
            <person name="Kim B.D."/>
            <person name="Cohen O."/>
            <person name="Paran I."/>
            <person name="Suh M.C."/>
            <person name="Lee S.B."/>
            <person name="Kim Y.K."/>
            <person name="Shin Y."/>
            <person name="Noh S.J."/>
            <person name="Park J."/>
            <person name="Seo Y.S."/>
            <person name="Kwon S.Y."/>
            <person name="Kim H.A."/>
            <person name="Park J.M."/>
            <person name="Kim H.J."/>
            <person name="Choi S.B."/>
            <person name="Bosland P.W."/>
            <person name="Reeves G."/>
            <person name="Jo S.H."/>
            <person name="Lee B.W."/>
            <person name="Cho H.T."/>
            <person name="Choi H.S."/>
            <person name="Lee M.S."/>
            <person name="Yu Y."/>
            <person name="Do Choi Y."/>
            <person name="Park B.S."/>
            <person name="van Deynze A."/>
            <person name="Ashrafi H."/>
            <person name="Hill T."/>
            <person name="Kim W.T."/>
            <person name="Pai H.S."/>
            <person name="Ahn H.K."/>
            <person name="Yeam I."/>
            <person name="Giovannoni J.J."/>
            <person name="Rose J.K."/>
            <person name="Sorensen I."/>
            <person name="Lee S.J."/>
            <person name="Kim R.W."/>
            <person name="Choi I.Y."/>
            <person name="Choi B.S."/>
            <person name="Lim J.S."/>
            <person name="Lee Y.H."/>
            <person name="Choi D."/>
        </authorList>
    </citation>
    <scope>NUCLEOTIDE SEQUENCE [LARGE SCALE GENOMIC DNA]</scope>
    <source>
        <strain evidence="3">cv. CM334</strain>
    </source>
</reference>
<evidence type="ECO:0000313" key="3">
    <source>
        <dbReference type="Proteomes" id="UP000222542"/>
    </source>
</evidence>
<evidence type="ECO:0000256" key="1">
    <source>
        <dbReference type="SAM" id="MobiDB-lite"/>
    </source>
</evidence>
<evidence type="ECO:0000313" key="2">
    <source>
        <dbReference type="EMBL" id="PHT81462.1"/>
    </source>
</evidence>
<sequence length="80" mass="9399">MVNGAKKNENLGDEILEDFDTYWEDVNDRLMGDLLCIRYALLLWDYLSRKEKDKTQSDDKAPLRPPREIGITEDTEVHEI</sequence>
<organism evidence="2 3">
    <name type="scientific">Capsicum annuum</name>
    <name type="common">Capsicum pepper</name>
    <dbReference type="NCBI Taxonomy" id="4072"/>
    <lineage>
        <taxon>Eukaryota</taxon>
        <taxon>Viridiplantae</taxon>
        <taxon>Streptophyta</taxon>
        <taxon>Embryophyta</taxon>
        <taxon>Tracheophyta</taxon>
        <taxon>Spermatophyta</taxon>
        <taxon>Magnoliopsida</taxon>
        <taxon>eudicotyledons</taxon>
        <taxon>Gunneridae</taxon>
        <taxon>Pentapetalae</taxon>
        <taxon>asterids</taxon>
        <taxon>lamiids</taxon>
        <taxon>Solanales</taxon>
        <taxon>Solanaceae</taxon>
        <taxon>Solanoideae</taxon>
        <taxon>Capsiceae</taxon>
        <taxon>Capsicum</taxon>
    </lineage>
</organism>
<keyword evidence="3" id="KW-1185">Reference proteome</keyword>
<dbReference type="EMBL" id="AYRZ02000005">
    <property type="protein sequence ID" value="PHT81462.1"/>
    <property type="molecule type" value="Genomic_DNA"/>
</dbReference>
<feature type="region of interest" description="Disordered" evidence="1">
    <location>
        <begin position="51"/>
        <end position="80"/>
    </location>
</feature>